<feature type="domain" description="Glycosyl transferase family 1" evidence="4">
    <location>
        <begin position="190"/>
        <end position="334"/>
    </location>
</feature>
<accession>A0ABT7C9E9</accession>
<evidence type="ECO:0000313" key="7">
    <source>
        <dbReference type="Proteomes" id="UP001170379"/>
    </source>
</evidence>
<dbReference type="GO" id="GO:0016740">
    <property type="term" value="F:transferase activity"/>
    <property type="evidence" value="ECO:0007669"/>
    <property type="project" value="UniProtKB-KW"/>
</dbReference>
<dbReference type="PANTHER" id="PTHR45947">
    <property type="entry name" value="SULFOQUINOVOSYL TRANSFERASE SQD2"/>
    <property type="match status" value="1"/>
</dbReference>
<reference evidence="6" key="1">
    <citation type="submission" date="2018-03" db="EMBL/GenBank/DDBJ databases">
        <authorList>
            <person name="Nunes O.C."/>
            <person name="Lopes A.R."/>
            <person name="Froufe H."/>
            <person name="Munoz-Merida A."/>
            <person name="Barroso C."/>
            <person name="Egas C."/>
        </authorList>
    </citation>
    <scope>NUCLEOTIDE SEQUENCE</scope>
    <source>
        <strain evidence="6">ON4</strain>
    </source>
</reference>
<reference evidence="6" key="2">
    <citation type="journal article" date="2022" name="Sci. Rep.">
        <title>In silico prediction of the enzymes involved in the degradation of the herbicide molinate by Gulosibacter molinativorax ON4T.</title>
        <authorList>
            <person name="Lopes A.R."/>
            <person name="Bunin E."/>
            <person name="Viana A.T."/>
            <person name="Froufe H."/>
            <person name="Munoz-Merida A."/>
            <person name="Pinho D."/>
            <person name="Figueiredo J."/>
            <person name="Barroso C."/>
            <person name="Vaz-Moreira I."/>
            <person name="Bellanger X."/>
            <person name="Egas C."/>
            <person name="Nunes O.C."/>
        </authorList>
    </citation>
    <scope>NUCLEOTIDE SEQUENCE</scope>
    <source>
        <strain evidence="6">ON4</strain>
    </source>
</reference>
<comment type="caution">
    <text evidence="6">The sequence shown here is derived from an EMBL/GenBank/DDBJ whole genome shotgun (WGS) entry which is preliminary data.</text>
</comment>
<organism evidence="6 7">
    <name type="scientific">Gulosibacter molinativorax</name>
    <dbReference type="NCBI Taxonomy" id="256821"/>
    <lineage>
        <taxon>Bacteria</taxon>
        <taxon>Bacillati</taxon>
        <taxon>Actinomycetota</taxon>
        <taxon>Actinomycetes</taxon>
        <taxon>Micrococcales</taxon>
        <taxon>Microbacteriaceae</taxon>
        <taxon>Gulosibacter</taxon>
    </lineage>
</organism>
<dbReference type="Proteomes" id="UP001170379">
    <property type="component" value="Unassembled WGS sequence"/>
</dbReference>
<protein>
    <recommendedName>
        <fullName evidence="1">D-inositol 3-phosphate glycosyltransferase</fullName>
    </recommendedName>
</protein>
<evidence type="ECO:0000256" key="3">
    <source>
        <dbReference type="ARBA" id="ARBA00022679"/>
    </source>
</evidence>
<dbReference type="RefSeq" id="WP_084147639.1">
    <property type="nucleotide sequence ID" value="NZ_CP028426.1"/>
</dbReference>
<evidence type="ECO:0000259" key="5">
    <source>
        <dbReference type="Pfam" id="PF13439"/>
    </source>
</evidence>
<dbReference type="Gene3D" id="3.40.50.2000">
    <property type="entry name" value="Glycogen Phosphorylase B"/>
    <property type="match status" value="2"/>
</dbReference>
<gene>
    <name evidence="6" type="ORF">C7K25_07775</name>
</gene>
<dbReference type="SUPFAM" id="SSF53756">
    <property type="entry name" value="UDP-Glycosyltransferase/glycogen phosphorylase"/>
    <property type="match status" value="1"/>
</dbReference>
<dbReference type="InterPro" id="IPR001296">
    <property type="entry name" value="Glyco_trans_1"/>
</dbReference>
<feature type="domain" description="Glycosyltransferase subfamily 4-like N-terminal" evidence="5">
    <location>
        <begin position="18"/>
        <end position="177"/>
    </location>
</feature>
<dbReference type="CDD" id="cd03801">
    <property type="entry name" value="GT4_PimA-like"/>
    <property type="match status" value="1"/>
</dbReference>
<dbReference type="InterPro" id="IPR050194">
    <property type="entry name" value="Glycosyltransferase_grp1"/>
</dbReference>
<keyword evidence="3 6" id="KW-0808">Transferase</keyword>
<evidence type="ECO:0000256" key="1">
    <source>
        <dbReference type="ARBA" id="ARBA00021292"/>
    </source>
</evidence>
<proteinExistence type="predicted"/>
<name>A0ABT7C9E9_9MICO</name>
<dbReference type="Pfam" id="PF00534">
    <property type="entry name" value="Glycos_transf_1"/>
    <property type="match status" value="1"/>
</dbReference>
<dbReference type="InterPro" id="IPR028098">
    <property type="entry name" value="Glyco_trans_4-like_N"/>
</dbReference>
<dbReference type="Pfam" id="PF13439">
    <property type="entry name" value="Glyco_transf_4"/>
    <property type="match status" value="1"/>
</dbReference>
<dbReference type="EMBL" id="PXVD01000011">
    <property type="protein sequence ID" value="MDJ1371266.1"/>
    <property type="molecule type" value="Genomic_DNA"/>
</dbReference>
<evidence type="ECO:0000256" key="2">
    <source>
        <dbReference type="ARBA" id="ARBA00022676"/>
    </source>
</evidence>
<keyword evidence="7" id="KW-1185">Reference proteome</keyword>
<evidence type="ECO:0000313" key="6">
    <source>
        <dbReference type="EMBL" id="MDJ1371266.1"/>
    </source>
</evidence>
<dbReference type="PANTHER" id="PTHR45947:SF3">
    <property type="entry name" value="SULFOQUINOVOSYL TRANSFERASE SQD2"/>
    <property type="match status" value="1"/>
</dbReference>
<sequence>MALNVTPTALWLVPVPDIGGVARHVLDATRLGIPGWRIVVMCPEGALAEALRAQGSAVQAAAFGPDAGVVASVRSLIAAVNALRPKIVHSHLAYADIIAAFTWLPDGVRRVSTEHGIAGNDSVYHESEAKARVMAAAHTLRQRRFAARIAVSEATAQAMREKWAVQRQIIVIPNGVDAPELERVAGDPSAPRILSLSRLAPEKRLDKLIEAFALLRQGLPGATLTIAGSGPLEGELREQISQLGLADAVSLPGFVDAESAMAEADAIVQLSVWENASYTLLDAVARGIPVVAARVGGNPEIVSEASLVDADNVVEVAGRIRAALGRKELTSRPISVAQMTRRIGNVYDRVAA</sequence>
<evidence type="ECO:0000259" key="4">
    <source>
        <dbReference type="Pfam" id="PF00534"/>
    </source>
</evidence>
<keyword evidence="2" id="KW-0328">Glycosyltransferase</keyword>